<keyword evidence="3" id="KW-1185">Reference proteome</keyword>
<evidence type="ECO:0000313" key="3">
    <source>
        <dbReference type="Proteomes" id="UP000605784"/>
    </source>
</evidence>
<evidence type="ECO:0008006" key="4">
    <source>
        <dbReference type="Google" id="ProtNLM"/>
    </source>
</evidence>
<reference evidence="2" key="2">
    <citation type="submission" date="2020-09" db="EMBL/GenBank/DDBJ databases">
        <authorList>
            <person name="Sun Q."/>
            <person name="Ohkuma M."/>
        </authorList>
    </citation>
    <scope>NUCLEOTIDE SEQUENCE</scope>
    <source>
        <strain evidence="2">JCM 17820</strain>
    </source>
</reference>
<feature type="transmembrane region" description="Helical" evidence="1">
    <location>
        <begin position="17"/>
        <end position="39"/>
    </location>
</feature>
<keyword evidence="1" id="KW-0472">Membrane</keyword>
<dbReference type="RefSeq" id="WP_229783076.1">
    <property type="nucleotide sequence ID" value="NZ_BMOU01000001.1"/>
</dbReference>
<dbReference type="EMBL" id="BMOU01000001">
    <property type="protein sequence ID" value="GGN90046.1"/>
    <property type="molecule type" value="Genomic_DNA"/>
</dbReference>
<dbReference type="AlphaFoldDB" id="A0A830GIE1"/>
<reference evidence="2" key="1">
    <citation type="journal article" date="2014" name="Int. J. Syst. Evol. Microbiol.">
        <title>Complete genome sequence of Corynebacterium casei LMG S-19264T (=DSM 44701T), isolated from a smear-ripened cheese.</title>
        <authorList>
            <consortium name="US DOE Joint Genome Institute (JGI-PGF)"/>
            <person name="Walter F."/>
            <person name="Albersmeier A."/>
            <person name="Kalinowski J."/>
            <person name="Ruckert C."/>
        </authorList>
    </citation>
    <scope>NUCLEOTIDE SEQUENCE</scope>
    <source>
        <strain evidence="2">JCM 17820</strain>
    </source>
</reference>
<sequence length="144" mass="15640">MGGRSLSDDTMGMSESIGVGVLVFLTIFVTAIVGLNVLVVEDDSGSGLQANFTYDYVSDNELLLVTYSRGDQLEAGKIEFEGPSKRVTWARLANRNNTSMVEPGDIAQLSSGNAYGRRVSARDTVEIYYNRSGNRTKLDEWSGG</sequence>
<evidence type="ECO:0000256" key="1">
    <source>
        <dbReference type="SAM" id="Phobius"/>
    </source>
</evidence>
<dbReference type="Proteomes" id="UP000605784">
    <property type="component" value="Unassembled WGS sequence"/>
</dbReference>
<evidence type="ECO:0000313" key="2">
    <source>
        <dbReference type="EMBL" id="GGN90046.1"/>
    </source>
</evidence>
<gene>
    <name evidence="2" type="ORF">GCM10009030_11560</name>
</gene>
<comment type="caution">
    <text evidence="2">The sequence shown here is derived from an EMBL/GenBank/DDBJ whole genome shotgun (WGS) entry which is preliminary data.</text>
</comment>
<proteinExistence type="predicted"/>
<accession>A0A830GIE1</accession>
<keyword evidence="1" id="KW-0812">Transmembrane</keyword>
<name>A0A830GIE1_9EURY</name>
<keyword evidence="1" id="KW-1133">Transmembrane helix</keyword>
<protein>
    <recommendedName>
        <fullName evidence="4">Archaeal Type IV pilin N-terminal domain-containing protein</fullName>
    </recommendedName>
</protein>
<organism evidence="2 3">
    <name type="scientific">Haloarcula pellucida</name>
    <dbReference type="NCBI Taxonomy" id="1427151"/>
    <lineage>
        <taxon>Archaea</taxon>
        <taxon>Methanobacteriati</taxon>
        <taxon>Methanobacteriota</taxon>
        <taxon>Stenosarchaea group</taxon>
        <taxon>Halobacteria</taxon>
        <taxon>Halobacteriales</taxon>
        <taxon>Haloarculaceae</taxon>
        <taxon>Haloarcula</taxon>
    </lineage>
</organism>